<protein>
    <recommendedName>
        <fullName evidence="3">Lipoprotein</fullName>
    </recommendedName>
</protein>
<accession>A0A7M1XK98</accession>
<dbReference type="Proteomes" id="UP000593591">
    <property type="component" value="Chromosome"/>
</dbReference>
<dbReference type="PROSITE" id="PS51257">
    <property type="entry name" value="PROKAR_LIPOPROTEIN"/>
    <property type="match status" value="1"/>
</dbReference>
<dbReference type="KEGG" id="trc:DYE49_01625"/>
<evidence type="ECO:0000313" key="2">
    <source>
        <dbReference type="Proteomes" id="UP000593591"/>
    </source>
</evidence>
<organism evidence="1 2">
    <name type="scientific">Treponema rectale</name>
    <dbReference type="NCBI Taxonomy" id="744512"/>
    <lineage>
        <taxon>Bacteria</taxon>
        <taxon>Pseudomonadati</taxon>
        <taxon>Spirochaetota</taxon>
        <taxon>Spirochaetia</taxon>
        <taxon>Spirochaetales</taxon>
        <taxon>Treponemataceae</taxon>
        <taxon>Treponema</taxon>
    </lineage>
</organism>
<dbReference type="EMBL" id="CP031517">
    <property type="protein sequence ID" value="QOS39221.1"/>
    <property type="molecule type" value="Genomic_DNA"/>
</dbReference>
<name>A0A7M1XK98_9SPIR</name>
<evidence type="ECO:0000313" key="1">
    <source>
        <dbReference type="EMBL" id="QOS39221.1"/>
    </source>
</evidence>
<evidence type="ECO:0008006" key="3">
    <source>
        <dbReference type="Google" id="ProtNLM"/>
    </source>
</evidence>
<reference evidence="1 2" key="1">
    <citation type="submission" date="2018-08" db="EMBL/GenBank/DDBJ databases">
        <title>The first complete genome of Treponema rectale (CHPAT), a commensal spirochete of the bovine rectum.</title>
        <authorList>
            <person name="Staton G.J."/>
            <person name="Clegg S.R."/>
            <person name="Carter S.D."/>
            <person name="Radford A.D."/>
            <person name="Darby A."/>
            <person name="Hall N."/>
            <person name="Birtles R.J."/>
            <person name="Evans N.J."/>
        </authorList>
    </citation>
    <scope>NUCLEOTIDE SEQUENCE [LARGE SCALE GENOMIC DNA]</scope>
    <source>
        <strain evidence="1 2">CHPA</strain>
    </source>
</reference>
<gene>
    <name evidence="1" type="ORF">DYE49_01625</name>
</gene>
<proteinExistence type="predicted"/>
<dbReference type="AlphaFoldDB" id="A0A7M1XK98"/>
<sequence>MKKLLLTMTALGLLTSCGMNTSSEADLSLDDFLVDQTDITEVDFDQVIQAFKNYNVEAVVKTGKHRVCYELHGKEAYEVFTYDENAKRYILDEAYAALGKEGLWSYCYDEQNKPVLMDCLSGGHSENVFVNMNVPCYEIMTILGSKESAASWKEFNGVYYTEDVATLAAIIRLSNLDETIVDSYQDVMLTLSETTAQIEVTYTKIGDVETLYHFLVELNNIDCNVSNDIESMIADPVLPDFHAYTLEQKEAMGQCLGEELPFSDQFTACSSYHLEEIEHTWFNDLKYHENYIFTFEDYHAGNIIDDYAALLVDYTAGEKITDPDTLVVSQTFEKMLPAKKENIIGYQICLTYQPNDHLERSGSYGEELLTELFPEGIFTLQARALVDQVALLNRIMRTLSIKAGAQLPQFDPSSFNPIKVDCNYLRKTYPKKFTIEGTFLTDLEATTALKAWIDDLEEFGYFSLGHAESSADVFENEGAIKMFESGSHALDYFSIDIHLGSYDEVSQGYITGSGAFEIVIEYDRAIIE</sequence>